<reference evidence="3" key="1">
    <citation type="submission" date="2019-05" db="EMBL/GenBank/DDBJ databases">
        <title>Prevotella brunnea sp. nov., isolated from a wound of a patient.</title>
        <authorList>
            <person name="Buhl M."/>
        </authorList>
    </citation>
    <scope>NUCLEOTIDE SEQUENCE [LARGE SCALE GENOMIC DNA]</scope>
    <source>
        <strain evidence="3">A2672</strain>
    </source>
</reference>
<evidence type="ECO:0000256" key="1">
    <source>
        <dbReference type="SAM" id="Phobius"/>
    </source>
</evidence>
<dbReference type="AlphaFoldDB" id="A0A5C8GAI9"/>
<keyword evidence="1" id="KW-1133">Transmembrane helix</keyword>
<gene>
    <name evidence="2" type="ORF">ETF27_10280</name>
</gene>
<evidence type="ECO:0000313" key="3">
    <source>
        <dbReference type="Proteomes" id="UP000321612"/>
    </source>
</evidence>
<evidence type="ECO:0000313" key="2">
    <source>
        <dbReference type="EMBL" id="TXJ58810.1"/>
    </source>
</evidence>
<keyword evidence="1" id="KW-0812">Transmembrane</keyword>
<protein>
    <submittedName>
        <fullName evidence="2">Uncharacterized protein</fullName>
    </submittedName>
</protein>
<sequence length="89" mass="10976">MKKVHTYLFQFIVLTGVYYGLELLFNWNGEYHWQNLITESGFFGIIMMSFNIYSDYRKWQKLKEKNLEYWKTYDKVVTNKDNIKNNKKK</sequence>
<dbReference type="Proteomes" id="UP000321612">
    <property type="component" value="Unassembled WGS sequence"/>
</dbReference>
<dbReference type="EMBL" id="SDIK01000091">
    <property type="protein sequence ID" value="TXJ58810.1"/>
    <property type="molecule type" value="Genomic_DNA"/>
</dbReference>
<organism evidence="2 3">
    <name type="scientific">Prevotella brunnea</name>
    <dbReference type="NCBI Taxonomy" id="2508867"/>
    <lineage>
        <taxon>Bacteria</taxon>
        <taxon>Pseudomonadati</taxon>
        <taxon>Bacteroidota</taxon>
        <taxon>Bacteroidia</taxon>
        <taxon>Bacteroidales</taxon>
        <taxon>Prevotellaceae</taxon>
        <taxon>Prevotella</taxon>
    </lineage>
</organism>
<dbReference type="OrthoDB" id="1082481at2"/>
<dbReference type="RefSeq" id="WP_130829088.1">
    <property type="nucleotide sequence ID" value="NZ_SDIK01000091.1"/>
</dbReference>
<comment type="caution">
    <text evidence="2">The sequence shown here is derived from an EMBL/GenBank/DDBJ whole genome shotgun (WGS) entry which is preliminary data.</text>
</comment>
<proteinExistence type="predicted"/>
<accession>A0A5C8GAI9</accession>
<keyword evidence="1" id="KW-0472">Membrane</keyword>
<name>A0A5C8GAI9_9BACT</name>
<feature type="transmembrane region" description="Helical" evidence="1">
    <location>
        <begin position="33"/>
        <end position="53"/>
    </location>
</feature>
<feature type="transmembrane region" description="Helical" evidence="1">
    <location>
        <begin position="7"/>
        <end position="27"/>
    </location>
</feature>
<keyword evidence="3" id="KW-1185">Reference proteome</keyword>